<dbReference type="CDD" id="cd00087">
    <property type="entry name" value="FReD"/>
    <property type="match status" value="1"/>
</dbReference>
<feature type="region of interest" description="Disordered" evidence="10">
    <location>
        <begin position="267"/>
        <end position="314"/>
    </location>
</feature>
<name>A0A3P9LK56_ORYLA</name>
<keyword evidence="7" id="KW-1015">Disulfide bond</keyword>
<dbReference type="Ensembl" id="ENSORLT00020030645.1">
    <property type="protein sequence ID" value="ENSORLP00020021079.1"/>
    <property type="gene ID" value="ENSORLG00020022133.1"/>
</dbReference>
<comment type="subcellular location">
    <subcellularLocation>
        <location evidence="1">Secreted</location>
    </subcellularLocation>
</comment>
<keyword evidence="2" id="KW-0964">Secreted</keyword>
<evidence type="ECO:0000313" key="13">
    <source>
        <dbReference type="Ensembl" id="ENSORLP00020021079.1"/>
    </source>
</evidence>
<feature type="domain" description="Fibrinogen C-terminal" evidence="12">
    <location>
        <begin position="452"/>
        <end position="694"/>
    </location>
</feature>
<reference evidence="13 14" key="2">
    <citation type="submission" date="2017-04" db="EMBL/GenBank/DDBJ databases">
        <title>CpG methylation of centromeres and impact of large insertions on vertebrate speciation.</title>
        <authorList>
            <person name="Ichikawa K."/>
            <person name="Yoshimura J."/>
            <person name="Morishita S."/>
        </authorList>
    </citation>
    <scope>NUCLEOTIDE SEQUENCE</scope>
    <source>
        <strain evidence="13 14">HNI</strain>
    </source>
</reference>
<keyword evidence="4 11" id="KW-0732">Signal</keyword>
<dbReference type="InterPro" id="IPR020837">
    <property type="entry name" value="Fibrinogen_CS"/>
</dbReference>
<dbReference type="PROSITE" id="PS51406">
    <property type="entry name" value="FIBRINOGEN_C_2"/>
    <property type="match status" value="1"/>
</dbReference>
<dbReference type="SMART" id="SM01212">
    <property type="entry name" value="Fib_alpha"/>
    <property type="match status" value="1"/>
</dbReference>
<comment type="subunit">
    <text evidence="9">Heterohexamer; disulfide linked. Contains 2 sets of 3 non-identical chains (alpha, beta and gamma). The 2 heterotrimers are in head to head conformation with the N-termini in a small central domain.</text>
</comment>
<reference evidence="13" key="4">
    <citation type="submission" date="2025-09" db="UniProtKB">
        <authorList>
            <consortium name="Ensembl"/>
        </authorList>
    </citation>
    <scope>IDENTIFICATION</scope>
    <source>
        <strain evidence="13">HNI</strain>
    </source>
</reference>
<dbReference type="Gene3D" id="3.90.215.10">
    <property type="entry name" value="Gamma Fibrinogen, chain A, domain 1"/>
    <property type="match status" value="1"/>
</dbReference>
<dbReference type="SMART" id="SM00186">
    <property type="entry name" value="FBG"/>
    <property type="match status" value="1"/>
</dbReference>
<accession>A0A3P9LK56</accession>
<dbReference type="InterPro" id="IPR036056">
    <property type="entry name" value="Fibrinogen-like_C"/>
</dbReference>
<dbReference type="GO" id="GO:0030168">
    <property type="term" value="P:platelet activation"/>
    <property type="evidence" value="ECO:0007669"/>
    <property type="project" value="InterPro"/>
</dbReference>
<evidence type="ECO:0000256" key="5">
    <source>
        <dbReference type="ARBA" id="ARBA00023054"/>
    </source>
</evidence>
<reference key="1">
    <citation type="journal article" date="2007" name="Nature">
        <title>The medaka draft genome and insights into vertebrate genome evolution.</title>
        <authorList>
            <person name="Kasahara M."/>
            <person name="Naruse K."/>
            <person name="Sasaki S."/>
            <person name="Nakatani Y."/>
            <person name="Qu W."/>
            <person name="Ahsan B."/>
            <person name="Yamada T."/>
            <person name="Nagayasu Y."/>
            <person name="Doi K."/>
            <person name="Kasai Y."/>
            <person name="Jindo T."/>
            <person name="Kobayashi D."/>
            <person name="Shimada A."/>
            <person name="Toyoda A."/>
            <person name="Kuroki Y."/>
            <person name="Fujiyama A."/>
            <person name="Sasaki T."/>
            <person name="Shimizu A."/>
            <person name="Asakawa S."/>
            <person name="Shimizu N."/>
            <person name="Hashimoto S."/>
            <person name="Yang J."/>
            <person name="Lee Y."/>
            <person name="Matsushima K."/>
            <person name="Sugano S."/>
            <person name="Sakaizumi M."/>
            <person name="Narita T."/>
            <person name="Ohishi K."/>
            <person name="Haga S."/>
            <person name="Ohta F."/>
            <person name="Nomoto H."/>
            <person name="Nogata K."/>
            <person name="Morishita T."/>
            <person name="Endo T."/>
            <person name="Shin-I T."/>
            <person name="Takeda H."/>
            <person name="Morishita S."/>
            <person name="Kohara Y."/>
        </authorList>
    </citation>
    <scope>NUCLEOTIDE SEQUENCE [LARGE SCALE GENOMIC DNA]</scope>
    <source>
        <strain>Hd-rR</strain>
    </source>
</reference>
<dbReference type="GO" id="GO:0051258">
    <property type="term" value="P:protein polymerization"/>
    <property type="evidence" value="ECO:0007669"/>
    <property type="project" value="InterPro"/>
</dbReference>
<evidence type="ECO:0000256" key="10">
    <source>
        <dbReference type="SAM" id="MobiDB-lite"/>
    </source>
</evidence>
<dbReference type="GO" id="GO:0005102">
    <property type="term" value="F:signaling receptor binding"/>
    <property type="evidence" value="ECO:0007669"/>
    <property type="project" value="InterPro"/>
</dbReference>
<evidence type="ECO:0000256" key="7">
    <source>
        <dbReference type="ARBA" id="ARBA00023157"/>
    </source>
</evidence>
<dbReference type="PANTHER" id="PTHR47221">
    <property type="entry name" value="FIBRINOGEN ALPHA CHAIN"/>
    <property type="match status" value="1"/>
</dbReference>
<evidence type="ECO:0000259" key="12">
    <source>
        <dbReference type="PROSITE" id="PS51406"/>
    </source>
</evidence>
<evidence type="ECO:0000256" key="3">
    <source>
        <dbReference type="ARBA" id="ARBA00022696"/>
    </source>
</evidence>
<dbReference type="InterPro" id="IPR002181">
    <property type="entry name" value="Fibrinogen_a/b/g_C_dom"/>
</dbReference>
<evidence type="ECO:0000313" key="14">
    <source>
        <dbReference type="Proteomes" id="UP000265180"/>
    </source>
</evidence>
<dbReference type="PANTHER" id="PTHR47221:SF6">
    <property type="entry name" value="FIBRINOGEN ALPHA CHAIN"/>
    <property type="match status" value="1"/>
</dbReference>
<dbReference type="PROSITE" id="PS00514">
    <property type="entry name" value="FIBRINOGEN_C_1"/>
    <property type="match status" value="1"/>
</dbReference>
<dbReference type="InterPro" id="IPR014716">
    <property type="entry name" value="Fibrinogen_a/b/g_C_1"/>
</dbReference>
<dbReference type="Proteomes" id="UP000265180">
    <property type="component" value="Chromosome 18"/>
</dbReference>
<dbReference type="AlphaFoldDB" id="A0A3P9LK56"/>
<keyword evidence="8" id="KW-0325">Glycoprotein</keyword>
<organism evidence="13 14">
    <name type="scientific">Oryzias latipes</name>
    <name type="common">Japanese rice fish</name>
    <name type="synonym">Japanese killifish</name>
    <dbReference type="NCBI Taxonomy" id="8090"/>
    <lineage>
        <taxon>Eukaryota</taxon>
        <taxon>Metazoa</taxon>
        <taxon>Chordata</taxon>
        <taxon>Craniata</taxon>
        <taxon>Vertebrata</taxon>
        <taxon>Euteleostomi</taxon>
        <taxon>Actinopterygii</taxon>
        <taxon>Neopterygii</taxon>
        <taxon>Teleostei</taxon>
        <taxon>Neoteleostei</taxon>
        <taxon>Acanthomorphata</taxon>
        <taxon>Ovalentaria</taxon>
        <taxon>Atherinomorphae</taxon>
        <taxon>Beloniformes</taxon>
        <taxon>Adrianichthyidae</taxon>
        <taxon>Oryziinae</taxon>
        <taxon>Oryzias</taxon>
    </lineage>
</organism>
<dbReference type="Gene3D" id="1.20.5.50">
    <property type="match status" value="1"/>
</dbReference>
<feature type="compositionally biased region" description="Low complexity" evidence="10">
    <location>
        <begin position="284"/>
        <end position="306"/>
    </location>
</feature>
<dbReference type="SUPFAM" id="SSF56496">
    <property type="entry name" value="Fibrinogen C-terminal domain-like"/>
    <property type="match status" value="1"/>
</dbReference>
<evidence type="ECO:0000256" key="1">
    <source>
        <dbReference type="ARBA" id="ARBA00004613"/>
    </source>
</evidence>
<sequence>MQSDTEERRMKQLVVFTCLLCVAFTQDTVIDPRGARPVEHGTRDEKCATQKEWPFCLDDDWGHKCPSGCRIQGLMDKYDHDLLKRIEYIRDQLNQHKGKYRSADQVSKQTHDYLREKLTVDAGHDNKYFELAQSLRQRITEIKIRIDRQMKVMAALKGRIRDQVTEMQRLEVDIDMKLRSCKGSCATYLEYQVDQQSYVTLEKQVAQLDSQTPQNIEAAGTLYVMKSRPLKDLQVDSIYKSKAVQGQQKQDLFSDIKTLKLVLEEEGSSSSPATVSKEPGTPFPSTSSSSSSSSPSSSGSSNPSKSITELGGRGDTDFFGGGLGGFDGFSQTSTGSVTTKRVSCTTHMKKVVVQTKSGPVERYETVTEGGPECQGGADLTKGGLTSLFPSLSHTSSSMSTKSGFSSGAKGGLLGNPFEGDLGSDLGAFMTDNAEDDLPDFHARSLGSTVVNRQADYVGKDCVEANQKHLKGETNGLFKIKPGGADSTQVVEVYCQQEGVMGGWLLVQQRESGALSFNRTWAEYRGGFGSVDAQGKGEFWLGNENLHLLTSQGETILKVELEDWEGGKASAEYTMRVGSEQEGFPLHVSGYTGDAGDSLAAPTSEKASEVTHNGMKFSAFDKDNDNWGENCAEAYGGGWWYNSCQAANLNGVYYKGEYDPATNMPYKTENGVVWSSFKPVNYSLKTVRMLIRSAAF</sequence>
<protein>
    <submittedName>
        <fullName evidence="13">Fibrinogen alpha chain</fullName>
    </submittedName>
</protein>
<evidence type="ECO:0000256" key="6">
    <source>
        <dbReference type="ARBA" id="ARBA00023084"/>
    </source>
</evidence>
<dbReference type="SUPFAM" id="SSF58010">
    <property type="entry name" value="Fibrinogen coiled-coil and central regions"/>
    <property type="match status" value="1"/>
</dbReference>
<feature type="signal peptide" evidence="11">
    <location>
        <begin position="1"/>
        <end position="25"/>
    </location>
</feature>
<dbReference type="GO" id="GO:0005577">
    <property type="term" value="C:fibrinogen complex"/>
    <property type="evidence" value="ECO:0007669"/>
    <property type="project" value="InterPro"/>
</dbReference>
<dbReference type="InterPro" id="IPR012290">
    <property type="entry name" value="Fibrinogen_a/b/g_coil_dom"/>
</dbReference>
<evidence type="ECO:0000256" key="2">
    <source>
        <dbReference type="ARBA" id="ARBA00022525"/>
    </source>
</evidence>
<proteinExistence type="predicted"/>
<keyword evidence="5" id="KW-0175">Coiled coil</keyword>
<dbReference type="Pfam" id="PF00147">
    <property type="entry name" value="Fibrinogen_C"/>
    <property type="match status" value="1"/>
</dbReference>
<dbReference type="InterPro" id="IPR037579">
    <property type="entry name" value="FIB_ANG-like"/>
</dbReference>
<keyword evidence="3" id="KW-0356">Hemostasis</keyword>
<dbReference type="Pfam" id="PF08702">
    <property type="entry name" value="Fib_alpha"/>
    <property type="match status" value="1"/>
</dbReference>
<reference evidence="13" key="3">
    <citation type="submission" date="2025-08" db="UniProtKB">
        <authorList>
            <consortium name="Ensembl"/>
        </authorList>
    </citation>
    <scope>IDENTIFICATION</scope>
    <source>
        <strain evidence="13">HNI</strain>
    </source>
</reference>
<feature type="chain" id="PRO_5018104560" evidence="11">
    <location>
        <begin position="26"/>
        <end position="695"/>
    </location>
</feature>
<evidence type="ECO:0000256" key="11">
    <source>
        <dbReference type="SAM" id="SignalP"/>
    </source>
</evidence>
<keyword evidence="6" id="KW-0094">Blood coagulation</keyword>
<evidence type="ECO:0000256" key="8">
    <source>
        <dbReference type="ARBA" id="ARBA00023180"/>
    </source>
</evidence>
<evidence type="ECO:0000256" key="4">
    <source>
        <dbReference type="ARBA" id="ARBA00022729"/>
    </source>
</evidence>
<evidence type="ECO:0000256" key="9">
    <source>
        <dbReference type="ARBA" id="ARBA00025974"/>
    </source>
</evidence>